<feature type="domain" description="PLD phosphodiesterase" evidence="9">
    <location>
        <begin position="309"/>
        <end position="336"/>
    </location>
</feature>
<evidence type="ECO:0000313" key="10">
    <source>
        <dbReference type="EMBL" id="MYL20285.1"/>
    </source>
</evidence>
<dbReference type="PROSITE" id="PS50035">
    <property type="entry name" value="PLD"/>
    <property type="match status" value="2"/>
</dbReference>
<proteinExistence type="predicted"/>
<dbReference type="EMBL" id="WMET01000002">
    <property type="protein sequence ID" value="MYL20285.1"/>
    <property type="molecule type" value="Genomic_DNA"/>
</dbReference>
<dbReference type="Pfam" id="PF13091">
    <property type="entry name" value="PLDc_2"/>
    <property type="match status" value="2"/>
</dbReference>
<comment type="subcellular location">
    <subcellularLocation>
        <location evidence="1">Cell membrane</location>
    </subcellularLocation>
</comment>
<evidence type="ECO:0000256" key="4">
    <source>
        <dbReference type="ARBA" id="ARBA00022692"/>
    </source>
</evidence>
<dbReference type="InterPro" id="IPR025202">
    <property type="entry name" value="PLD-like_dom"/>
</dbReference>
<evidence type="ECO:0000256" key="8">
    <source>
        <dbReference type="NCBIfam" id="TIGR04265"/>
    </source>
</evidence>
<feature type="domain" description="PLD phosphodiesterase" evidence="9">
    <location>
        <begin position="140"/>
        <end position="167"/>
    </location>
</feature>
<evidence type="ECO:0000256" key="6">
    <source>
        <dbReference type="ARBA" id="ARBA00022989"/>
    </source>
</evidence>
<evidence type="ECO:0000256" key="2">
    <source>
        <dbReference type="ARBA" id="ARBA00022475"/>
    </source>
</evidence>
<dbReference type="GO" id="GO:0032049">
    <property type="term" value="P:cardiolipin biosynthetic process"/>
    <property type="evidence" value="ECO:0007669"/>
    <property type="project" value="UniProtKB-UniRule"/>
</dbReference>
<dbReference type="CDD" id="cd09110">
    <property type="entry name" value="PLDc_CLS_1"/>
    <property type="match status" value="1"/>
</dbReference>
<evidence type="ECO:0000256" key="7">
    <source>
        <dbReference type="ARBA" id="ARBA00023136"/>
    </source>
</evidence>
<dbReference type="RefSeq" id="WP_160836857.1">
    <property type="nucleotide sequence ID" value="NZ_WMET01000002.1"/>
</dbReference>
<keyword evidence="3" id="KW-0808">Transferase</keyword>
<dbReference type="InterPro" id="IPR001736">
    <property type="entry name" value="PLipase_D/transphosphatidylase"/>
</dbReference>
<keyword evidence="2" id="KW-1003">Cell membrane</keyword>
<dbReference type="GO" id="GO:0005886">
    <property type="term" value="C:plasma membrane"/>
    <property type="evidence" value="ECO:0007669"/>
    <property type="project" value="UniProtKB-SubCell"/>
</dbReference>
<accession>A0A845DUV2</accession>
<evidence type="ECO:0000256" key="3">
    <source>
        <dbReference type="ARBA" id="ARBA00022679"/>
    </source>
</evidence>
<dbReference type="CDD" id="cd09112">
    <property type="entry name" value="PLDc_CLS_2"/>
    <property type="match status" value="1"/>
</dbReference>
<dbReference type="AlphaFoldDB" id="A0A845DUV2"/>
<keyword evidence="5" id="KW-0677">Repeat</keyword>
<dbReference type="Proteomes" id="UP000460949">
    <property type="component" value="Unassembled WGS sequence"/>
</dbReference>
<keyword evidence="6" id="KW-1133">Transmembrane helix</keyword>
<dbReference type="SMART" id="SM00155">
    <property type="entry name" value="PLDc"/>
    <property type="match status" value="2"/>
</dbReference>
<gene>
    <name evidence="10" type="primary">cls</name>
    <name evidence="10" type="ORF">GLW04_10330</name>
</gene>
<dbReference type="Gene3D" id="3.30.870.10">
    <property type="entry name" value="Endonuclease Chain A"/>
    <property type="match status" value="2"/>
</dbReference>
<dbReference type="PANTHER" id="PTHR21248:SF7">
    <property type="entry name" value="MINOR CARDIOLIPIN SYNTHASE CLSB"/>
    <property type="match status" value="1"/>
</dbReference>
<evidence type="ECO:0000313" key="11">
    <source>
        <dbReference type="Proteomes" id="UP000460949"/>
    </source>
</evidence>
<evidence type="ECO:0000256" key="5">
    <source>
        <dbReference type="ARBA" id="ARBA00022737"/>
    </source>
</evidence>
<organism evidence="10 11">
    <name type="scientific">Halobacillus litoralis</name>
    <dbReference type="NCBI Taxonomy" id="45668"/>
    <lineage>
        <taxon>Bacteria</taxon>
        <taxon>Bacillati</taxon>
        <taxon>Bacillota</taxon>
        <taxon>Bacilli</taxon>
        <taxon>Bacillales</taxon>
        <taxon>Bacillaceae</taxon>
        <taxon>Halobacillus</taxon>
    </lineage>
</organism>
<evidence type="ECO:0000256" key="1">
    <source>
        <dbReference type="ARBA" id="ARBA00004236"/>
    </source>
</evidence>
<name>A0A845DUV2_9BACI</name>
<reference evidence="10 11" key="1">
    <citation type="submission" date="2019-11" db="EMBL/GenBank/DDBJ databases">
        <title>Genome sequences of 17 halophilic strains isolated from different environments.</title>
        <authorList>
            <person name="Furrow R.E."/>
        </authorList>
    </citation>
    <scope>NUCLEOTIDE SEQUENCE [LARGE SCALE GENOMIC DNA]</scope>
    <source>
        <strain evidence="10 11">22511_23_Filter</strain>
    </source>
</reference>
<comment type="caution">
    <text evidence="10">The sequence shown here is derived from an EMBL/GenBank/DDBJ whole genome shotgun (WGS) entry which is preliminary data.</text>
</comment>
<protein>
    <recommendedName>
        <fullName evidence="8">Cardiolipin synthase</fullName>
        <ecNumber evidence="8">2.7.8.-</ecNumber>
    </recommendedName>
</protein>
<dbReference type="GO" id="GO:0008808">
    <property type="term" value="F:cardiolipin synthase activity"/>
    <property type="evidence" value="ECO:0007669"/>
    <property type="project" value="UniProtKB-UniRule"/>
</dbReference>
<sequence>MFYIILLLLAATLIFLLFLDFKFGRSRHHKQARTIPLEETTGSYHLYKNGSRLYEQLFRDISEAEKQVDVYFFLIENDYIAENFLQVLKNKAAEGVPVRLMGDRVASFKITKKRREALEAAGVRFAFAETPGFPYFFYRLHRRNHRKITVIDGKIGYVGGFNIGKAYIGETSKFGDWRDYHIRSFGPVVHQLHTIFLDDWYLATGEKDEPLPPTETEHPYRMRVVATDGVELEQEFRKMIDSAEREILIGTPYFIPTPTLQDTLKSALKRNVSIHIMIPMKADHPFVKEAAVPYLKELKEAGADIRFFDAGFYHSKVIMIDGQFADIGTANFDRRSFFLNKEINTYVYDEAFIEDLRDFYFEDVADAVPFDDRWLKKRSLGTRINQKIAVLLRPFL</sequence>
<dbReference type="NCBIfam" id="TIGR04265">
    <property type="entry name" value="bac_cardiolipin"/>
    <property type="match status" value="1"/>
</dbReference>
<dbReference type="InterPro" id="IPR022924">
    <property type="entry name" value="Cardiolipin_synthase"/>
</dbReference>
<dbReference type="PANTHER" id="PTHR21248">
    <property type="entry name" value="CARDIOLIPIN SYNTHASE"/>
    <property type="match status" value="1"/>
</dbReference>
<evidence type="ECO:0000259" key="9">
    <source>
        <dbReference type="PROSITE" id="PS50035"/>
    </source>
</evidence>
<dbReference type="EC" id="2.7.8.-" evidence="8"/>
<keyword evidence="7" id="KW-0472">Membrane</keyword>
<keyword evidence="4" id="KW-0812">Transmembrane</keyword>
<dbReference type="SUPFAM" id="SSF56024">
    <property type="entry name" value="Phospholipase D/nuclease"/>
    <property type="match status" value="2"/>
</dbReference>